<proteinExistence type="predicted"/>
<dbReference type="SMART" id="SM00482">
    <property type="entry name" value="POLAc"/>
    <property type="match status" value="1"/>
</dbReference>
<dbReference type="EMBL" id="JADBEM010000001">
    <property type="protein sequence ID" value="MBE1606162.1"/>
    <property type="molecule type" value="Genomic_DNA"/>
</dbReference>
<evidence type="ECO:0000256" key="1">
    <source>
        <dbReference type="ARBA" id="ARBA00012417"/>
    </source>
</evidence>
<evidence type="ECO:0000256" key="3">
    <source>
        <dbReference type="ARBA" id="ARBA00049244"/>
    </source>
</evidence>
<dbReference type="Gene3D" id="3.30.70.370">
    <property type="match status" value="1"/>
</dbReference>
<reference evidence="5" key="1">
    <citation type="submission" date="2020-10" db="EMBL/GenBank/DDBJ databases">
        <title>Sequencing the genomes of 1000 actinobacteria strains.</title>
        <authorList>
            <person name="Klenk H.-P."/>
        </authorList>
    </citation>
    <scope>NUCLEOTIDE SEQUENCE</scope>
    <source>
        <strain evidence="5">DSM 45354</strain>
    </source>
</reference>
<keyword evidence="6" id="KW-1185">Reference proteome</keyword>
<dbReference type="GO" id="GO:0003887">
    <property type="term" value="F:DNA-directed DNA polymerase activity"/>
    <property type="evidence" value="ECO:0007669"/>
    <property type="project" value="UniProtKB-EC"/>
</dbReference>
<dbReference type="SUPFAM" id="SSF56672">
    <property type="entry name" value="DNA/RNA polymerases"/>
    <property type="match status" value="1"/>
</dbReference>
<evidence type="ECO:0000313" key="5">
    <source>
        <dbReference type="EMBL" id="MBE1606162.1"/>
    </source>
</evidence>
<name>A0A927MZH7_9ACTN</name>
<dbReference type="GO" id="GO:0006261">
    <property type="term" value="P:DNA-templated DNA replication"/>
    <property type="evidence" value="ECO:0007669"/>
    <property type="project" value="InterPro"/>
</dbReference>
<organism evidence="5 6">
    <name type="scientific">Actinopolymorpha pittospori</name>
    <dbReference type="NCBI Taxonomy" id="648752"/>
    <lineage>
        <taxon>Bacteria</taxon>
        <taxon>Bacillati</taxon>
        <taxon>Actinomycetota</taxon>
        <taxon>Actinomycetes</taxon>
        <taxon>Propionibacteriales</taxon>
        <taxon>Actinopolymorphaceae</taxon>
        <taxon>Actinopolymorpha</taxon>
    </lineage>
</organism>
<dbReference type="GO" id="GO:0003677">
    <property type="term" value="F:DNA binding"/>
    <property type="evidence" value="ECO:0007669"/>
    <property type="project" value="InterPro"/>
</dbReference>
<keyword evidence="2" id="KW-0235">DNA replication</keyword>
<keyword evidence="5" id="KW-0808">Transferase</keyword>
<dbReference type="AlphaFoldDB" id="A0A927MZH7"/>
<dbReference type="RefSeq" id="WP_337917676.1">
    <property type="nucleotide sequence ID" value="NZ_JADBEM010000001.1"/>
</dbReference>
<dbReference type="PANTHER" id="PTHR10133">
    <property type="entry name" value="DNA POLYMERASE I"/>
    <property type="match status" value="1"/>
</dbReference>
<dbReference type="Pfam" id="PF00476">
    <property type="entry name" value="DNA_pol_A"/>
    <property type="match status" value="1"/>
</dbReference>
<evidence type="ECO:0000259" key="4">
    <source>
        <dbReference type="SMART" id="SM00482"/>
    </source>
</evidence>
<dbReference type="Proteomes" id="UP000638648">
    <property type="component" value="Unassembled WGS sequence"/>
</dbReference>
<comment type="catalytic activity">
    <reaction evidence="3">
        <text>DNA(n) + a 2'-deoxyribonucleoside 5'-triphosphate = DNA(n+1) + diphosphate</text>
        <dbReference type="Rhea" id="RHEA:22508"/>
        <dbReference type="Rhea" id="RHEA-COMP:17339"/>
        <dbReference type="Rhea" id="RHEA-COMP:17340"/>
        <dbReference type="ChEBI" id="CHEBI:33019"/>
        <dbReference type="ChEBI" id="CHEBI:61560"/>
        <dbReference type="ChEBI" id="CHEBI:173112"/>
        <dbReference type="EC" id="2.7.7.7"/>
    </reaction>
</comment>
<evidence type="ECO:0000313" key="6">
    <source>
        <dbReference type="Proteomes" id="UP000638648"/>
    </source>
</evidence>
<feature type="domain" description="DNA-directed DNA polymerase family A palm" evidence="4">
    <location>
        <begin position="378"/>
        <end position="575"/>
    </location>
</feature>
<dbReference type="PANTHER" id="PTHR10133:SF27">
    <property type="entry name" value="DNA POLYMERASE NU"/>
    <property type="match status" value="1"/>
</dbReference>
<dbReference type="PRINTS" id="PR00868">
    <property type="entry name" value="DNAPOLI"/>
</dbReference>
<dbReference type="GO" id="GO:0006302">
    <property type="term" value="P:double-strand break repair"/>
    <property type="evidence" value="ECO:0007669"/>
    <property type="project" value="TreeGrafter"/>
</dbReference>
<dbReference type="InterPro" id="IPR001098">
    <property type="entry name" value="DNA-dir_DNA_pol_A_palm_dom"/>
</dbReference>
<evidence type="ECO:0000256" key="2">
    <source>
        <dbReference type="ARBA" id="ARBA00022705"/>
    </source>
</evidence>
<accession>A0A927MZH7</accession>
<comment type="caution">
    <text evidence="5">The sequence shown here is derived from an EMBL/GenBank/DDBJ whole genome shotgun (WGS) entry which is preliminary data.</text>
</comment>
<dbReference type="InterPro" id="IPR002298">
    <property type="entry name" value="DNA_polymerase_A"/>
</dbReference>
<dbReference type="Gene3D" id="1.10.150.20">
    <property type="entry name" value="5' to 3' exonuclease, C-terminal subdomain"/>
    <property type="match status" value="1"/>
</dbReference>
<dbReference type="InterPro" id="IPR043502">
    <property type="entry name" value="DNA/RNA_pol_sf"/>
</dbReference>
<protein>
    <recommendedName>
        <fullName evidence="1">DNA-directed DNA polymerase</fullName>
        <ecNumber evidence="1">2.7.7.7</ecNumber>
    </recommendedName>
</protein>
<gene>
    <name evidence="5" type="ORF">HEB94_003010</name>
</gene>
<dbReference type="EC" id="2.7.7.7" evidence="1"/>
<sequence length="616" mass="65892">MRLPASTPDEVVAELAPAFAQVTGGQGAPVGLVVVPGAGLGLAVGDARWAVRSDRPGALVAEIARLHRPRWVWWDARMGAGPVLAEGTRVRACWDLAAVHRVLHGGRRDDPAAVWAAAEGLPEPPPPQREVTLLDLDPSEERSQAPVRLDGQLHSDWAGQRWIQDRTDRGDPRAVDGPLSRAAVWAALALRVQAAQERALRALSDRRPRPRPLPLALLTAYAESAAALLAVELAYDGLPIDRPAAERFIASHVGPRAVRPADEVANRARRDADVLRHFRGVTGIDLRNPAQVRDLLARVGLTLPDTRSWRLEPFRDTHPGVAALLDWRKAERIATTYGYGWLDRHVGADDRLRGAWAASDGAAGRMTAQAGLHNLPADLRVAVAAEPGHVLVRADLGQIEPRVLAAVSGDRALTRATMDDDLYAPVAAQLRCDRPTAKVAVLAAMYGQTSGTAGAALKRMERAYPAAIAYLRAAEHAGQVGEDIRTFGGRLIRLRREEADVVDVPAAVDAPPGARSSPAGRLGHGRFARNAVIQGAAAELFKAWAAAVRTGLQAFGGRIVLCLHDELLLHVPADNADAAADLLRDALAGTSDLWAAGSGVRFVADVRVLARWSEAK</sequence>
<keyword evidence="5" id="KW-0548">Nucleotidyltransferase</keyword>